<organism evidence="2 3">
    <name type="scientific">Luteolibacter flavescens</name>
    <dbReference type="NCBI Taxonomy" id="1859460"/>
    <lineage>
        <taxon>Bacteria</taxon>
        <taxon>Pseudomonadati</taxon>
        <taxon>Verrucomicrobiota</taxon>
        <taxon>Verrucomicrobiia</taxon>
        <taxon>Verrucomicrobiales</taxon>
        <taxon>Verrucomicrobiaceae</taxon>
        <taxon>Luteolibacter</taxon>
    </lineage>
</organism>
<gene>
    <name evidence="2" type="ORF">OKA04_21685</name>
</gene>
<comment type="caution">
    <text evidence="2">The sequence shown here is derived from an EMBL/GenBank/DDBJ whole genome shotgun (WGS) entry which is preliminary data.</text>
</comment>
<dbReference type="Proteomes" id="UP001207930">
    <property type="component" value="Unassembled WGS sequence"/>
</dbReference>
<dbReference type="RefSeq" id="WP_264503320.1">
    <property type="nucleotide sequence ID" value="NZ_JAPDDS010000017.1"/>
</dbReference>
<evidence type="ECO:0000256" key="1">
    <source>
        <dbReference type="SAM" id="SignalP"/>
    </source>
</evidence>
<sequence length="279" mass="30439">MTRFSLIACLLFPALVLADDLPSRSLVLDLDAAKGVTLEDGGRVSMWTNQAPGAAAKDFVKRDEGRAKPGSGRPIIVRNIPSLGGKPALDFRQQELVCMDEDAFDGLTTGKGHTWITVMSVHEQRLGLKDVNSFFGNLRNDGNYEGLWGCLNDNNTLWCGLRNGITFGRFDENNTQVMGPKLETGRYYIIAGRMAAGTGQVAMELYVDSPVAVAKGQSPVSAKANPSRMTIGQERDAIQHPGVESFDGRIARFLIWERPLDDRELAAAFATLKSGYSLK</sequence>
<dbReference type="InterPro" id="IPR013320">
    <property type="entry name" value="ConA-like_dom_sf"/>
</dbReference>
<dbReference type="EMBL" id="JAPDDS010000017">
    <property type="protein sequence ID" value="MCW1887364.1"/>
    <property type="molecule type" value="Genomic_DNA"/>
</dbReference>
<proteinExistence type="predicted"/>
<reference evidence="2 3" key="1">
    <citation type="submission" date="2022-10" db="EMBL/GenBank/DDBJ databases">
        <title>Luteolibacter flavescens strain MCCC 1K03193, whole genome shotgun sequencing project.</title>
        <authorList>
            <person name="Zhao G."/>
            <person name="Shen L."/>
        </authorList>
    </citation>
    <scope>NUCLEOTIDE SEQUENCE [LARGE SCALE GENOMIC DNA]</scope>
    <source>
        <strain evidence="2 3">MCCC 1K03193</strain>
    </source>
</reference>
<dbReference type="Gene3D" id="2.60.120.200">
    <property type="match status" value="1"/>
</dbReference>
<name>A0ABT3FUU3_9BACT</name>
<feature type="signal peptide" evidence="1">
    <location>
        <begin position="1"/>
        <end position="18"/>
    </location>
</feature>
<accession>A0ABT3FUU3</accession>
<evidence type="ECO:0000313" key="3">
    <source>
        <dbReference type="Proteomes" id="UP001207930"/>
    </source>
</evidence>
<keyword evidence="1" id="KW-0732">Signal</keyword>
<keyword evidence="3" id="KW-1185">Reference proteome</keyword>
<feature type="chain" id="PRO_5045406528" evidence="1">
    <location>
        <begin position="19"/>
        <end position="279"/>
    </location>
</feature>
<protein>
    <submittedName>
        <fullName evidence="2">LamG domain-containing protein</fullName>
    </submittedName>
</protein>
<evidence type="ECO:0000313" key="2">
    <source>
        <dbReference type="EMBL" id="MCW1887364.1"/>
    </source>
</evidence>
<dbReference type="SUPFAM" id="SSF49899">
    <property type="entry name" value="Concanavalin A-like lectins/glucanases"/>
    <property type="match status" value="1"/>
</dbReference>